<feature type="repeat" description="TPR" evidence="1">
    <location>
        <begin position="94"/>
        <end position="127"/>
    </location>
</feature>
<dbReference type="Pfam" id="PF13877">
    <property type="entry name" value="RPAP3_C"/>
    <property type="match status" value="1"/>
</dbReference>
<dbReference type="AlphaFoldDB" id="A0A830B8C1"/>
<feature type="compositionally biased region" description="Polar residues" evidence="2">
    <location>
        <begin position="206"/>
        <end position="225"/>
    </location>
</feature>
<evidence type="ECO:0000256" key="2">
    <source>
        <dbReference type="SAM" id="MobiDB-lite"/>
    </source>
</evidence>
<comment type="caution">
    <text evidence="4">The sequence shown here is derived from an EMBL/GenBank/DDBJ whole genome shotgun (WGS) entry which is preliminary data.</text>
</comment>
<dbReference type="Pfam" id="PF00515">
    <property type="entry name" value="TPR_1"/>
    <property type="match status" value="1"/>
</dbReference>
<evidence type="ECO:0000313" key="4">
    <source>
        <dbReference type="EMBL" id="GFP80355.1"/>
    </source>
</evidence>
<name>A0A830B8C1_9LAMI</name>
<gene>
    <name evidence="4" type="ORF">PHJA_000178900</name>
</gene>
<dbReference type="InterPro" id="IPR025986">
    <property type="entry name" value="RPAP3-like_C"/>
</dbReference>
<dbReference type="Proteomes" id="UP000653305">
    <property type="component" value="Unassembled WGS sequence"/>
</dbReference>
<dbReference type="PANTHER" id="PTHR47329:SF1">
    <property type="entry name" value="OS05G0129900 PROTEIN"/>
    <property type="match status" value="1"/>
</dbReference>
<feature type="region of interest" description="Disordered" evidence="2">
    <location>
        <begin position="41"/>
        <end position="63"/>
    </location>
</feature>
<dbReference type="PROSITE" id="PS50005">
    <property type="entry name" value="TPR"/>
    <property type="match status" value="1"/>
</dbReference>
<dbReference type="InterPro" id="IPR019734">
    <property type="entry name" value="TPR_rpt"/>
</dbReference>
<evidence type="ECO:0000259" key="3">
    <source>
        <dbReference type="Pfam" id="PF13877"/>
    </source>
</evidence>
<dbReference type="InterPro" id="IPR011990">
    <property type="entry name" value="TPR-like_helical_dom_sf"/>
</dbReference>
<dbReference type="EMBL" id="BMAC01000018">
    <property type="protein sequence ID" value="GFP80355.1"/>
    <property type="molecule type" value="Genomic_DNA"/>
</dbReference>
<dbReference type="PANTHER" id="PTHR47329">
    <property type="entry name" value="OS05G0129900 PROTEIN"/>
    <property type="match status" value="1"/>
</dbReference>
<feature type="domain" description="RNA-polymerase II-associated protein 3-like C-terminal" evidence="3">
    <location>
        <begin position="255"/>
        <end position="344"/>
    </location>
</feature>
<evidence type="ECO:0000313" key="5">
    <source>
        <dbReference type="Proteomes" id="UP000653305"/>
    </source>
</evidence>
<keyword evidence="1" id="KW-0802">TPR repeat</keyword>
<dbReference type="SUPFAM" id="SSF48452">
    <property type="entry name" value="TPR-like"/>
    <property type="match status" value="1"/>
</dbReference>
<proteinExistence type="predicted"/>
<protein>
    <recommendedName>
        <fullName evidence="3">RNA-polymerase II-associated protein 3-like C-terminal domain-containing protein</fullName>
    </recommendedName>
</protein>
<feature type="compositionally biased region" description="Basic and acidic residues" evidence="2">
    <location>
        <begin position="41"/>
        <end position="51"/>
    </location>
</feature>
<keyword evidence="5" id="KW-1185">Reference proteome</keyword>
<feature type="region of interest" description="Disordered" evidence="2">
    <location>
        <begin position="205"/>
        <end position="225"/>
    </location>
</feature>
<accession>A0A830B8C1</accession>
<dbReference type="OrthoDB" id="629492at2759"/>
<evidence type="ECO:0000256" key="1">
    <source>
        <dbReference type="PROSITE-ProRule" id="PRU00339"/>
    </source>
</evidence>
<dbReference type="Gene3D" id="1.25.40.10">
    <property type="entry name" value="Tetratricopeptide repeat domain"/>
    <property type="match status" value="1"/>
</dbReference>
<dbReference type="SMART" id="SM00028">
    <property type="entry name" value="TPR"/>
    <property type="match status" value="1"/>
</dbReference>
<reference evidence="4" key="1">
    <citation type="submission" date="2020-07" db="EMBL/GenBank/DDBJ databases">
        <title>Ethylene signaling mediates host invasion by parasitic plants.</title>
        <authorList>
            <person name="Yoshida S."/>
        </authorList>
    </citation>
    <scope>NUCLEOTIDE SEQUENCE</scope>
    <source>
        <strain evidence="4">Okayama</strain>
    </source>
</reference>
<sequence length="378" mass="41565">MATVPSKHSRDFPQDFEGLLGNLQDWELSLKDKDKKLRLDAAGKGTLDRPGHPSRSNTSDSARVNAKQYDYLKEYEALGQLSSGASSQESLVDANSEKELGNEFFKQKKFNEAIDCYSRSIALSPTAIAYGNRAMAYIKIKKDLLKKAIWSIDTLCGGSHEAGKIGGGTKKQACGLRFWKIVPRGNNNLGEVVADTSMEIKRNRMKSNGSDAGSGSETTKIVSKNNKQELRASVQELAAKAAGLAKAEAAKNIVPPNSAYQFETFWRGLSGDRELQARLLKVTSPAALPGIFKNALSAPILVDMIRCIATFFMQDMTLGIEYLKNLTKIPRFDILIMCLASADKADITKTWDEVFSKASTEYAAILSNLRSRYGVKQR</sequence>
<organism evidence="4 5">
    <name type="scientific">Phtheirospermum japonicum</name>
    <dbReference type="NCBI Taxonomy" id="374723"/>
    <lineage>
        <taxon>Eukaryota</taxon>
        <taxon>Viridiplantae</taxon>
        <taxon>Streptophyta</taxon>
        <taxon>Embryophyta</taxon>
        <taxon>Tracheophyta</taxon>
        <taxon>Spermatophyta</taxon>
        <taxon>Magnoliopsida</taxon>
        <taxon>eudicotyledons</taxon>
        <taxon>Gunneridae</taxon>
        <taxon>Pentapetalae</taxon>
        <taxon>asterids</taxon>
        <taxon>lamiids</taxon>
        <taxon>Lamiales</taxon>
        <taxon>Orobanchaceae</taxon>
        <taxon>Orobanchaceae incertae sedis</taxon>
        <taxon>Phtheirospermum</taxon>
    </lineage>
</organism>